<dbReference type="GO" id="GO:0045944">
    <property type="term" value="P:positive regulation of transcription by RNA polymerase II"/>
    <property type="evidence" value="ECO:0007669"/>
    <property type="project" value="UniProtKB-ARBA"/>
</dbReference>
<dbReference type="PROSITE" id="PS50066">
    <property type="entry name" value="MADS_BOX_2"/>
    <property type="match status" value="1"/>
</dbReference>
<dbReference type="InterPro" id="IPR002100">
    <property type="entry name" value="TF_MADSbox"/>
</dbReference>
<evidence type="ECO:0000256" key="2">
    <source>
        <dbReference type="ARBA" id="ARBA00023015"/>
    </source>
</evidence>
<dbReference type="Pfam" id="PF00319">
    <property type="entry name" value="SRF-TF"/>
    <property type="match status" value="1"/>
</dbReference>
<reference evidence="8 9" key="1">
    <citation type="submission" date="2018-07" db="EMBL/GenBank/DDBJ databases">
        <title>The genomes of Aspergillus section Nigri reveals drivers in fungal speciation.</title>
        <authorList>
            <consortium name="DOE Joint Genome Institute"/>
            <person name="Vesth T.C."/>
            <person name="Nybo J."/>
            <person name="Theobald S."/>
            <person name="Brandl J."/>
            <person name="Frisvad J.C."/>
            <person name="Nielsen K.F."/>
            <person name="Lyhne E.K."/>
            <person name="Kogle M.E."/>
            <person name="Kuo A."/>
            <person name="Riley R."/>
            <person name="Clum A."/>
            <person name="Nolan M."/>
            <person name="Lipzen A."/>
            <person name="Salamov A."/>
            <person name="Henrissat B."/>
            <person name="Wiebenga A."/>
            <person name="De vries R.P."/>
            <person name="Grigoriev I.V."/>
            <person name="Mortensen U.H."/>
            <person name="Andersen M.R."/>
            <person name="Baker S.E."/>
        </authorList>
    </citation>
    <scope>NUCLEOTIDE SEQUENCE [LARGE SCALE GENOMIC DNA]</scope>
    <source>
        <strain evidence="8 9">CBS 139.54b</strain>
    </source>
</reference>
<evidence type="ECO:0000256" key="5">
    <source>
        <dbReference type="ARBA" id="ARBA00023242"/>
    </source>
</evidence>
<evidence type="ECO:0000313" key="8">
    <source>
        <dbReference type="EMBL" id="RDH26989.1"/>
    </source>
</evidence>
<keyword evidence="9" id="KW-1185">Reference proteome</keyword>
<feature type="domain" description="MADS-box" evidence="7">
    <location>
        <begin position="14"/>
        <end position="45"/>
    </location>
</feature>
<dbReference type="InterPro" id="IPR036879">
    <property type="entry name" value="TF_MADSbox_sf"/>
</dbReference>
<evidence type="ECO:0000256" key="3">
    <source>
        <dbReference type="ARBA" id="ARBA00023125"/>
    </source>
</evidence>
<dbReference type="EMBL" id="KZ852106">
    <property type="protein sequence ID" value="RDH26989.1"/>
    <property type="molecule type" value="Genomic_DNA"/>
</dbReference>
<dbReference type="GO" id="GO:0005634">
    <property type="term" value="C:nucleus"/>
    <property type="evidence" value="ECO:0007669"/>
    <property type="project" value="UniProtKB-SubCell"/>
</dbReference>
<dbReference type="Gene3D" id="3.40.1810.10">
    <property type="entry name" value="Transcription factor, MADS-box"/>
    <property type="match status" value="1"/>
</dbReference>
<evidence type="ECO:0000256" key="6">
    <source>
        <dbReference type="SAM" id="MobiDB-lite"/>
    </source>
</evidence>
<keyword evidence="5" id="KW-0539">Nucleus</keyword>
<keyword evidence="4" id="KW-0804">Transcription</keyword>
<protein>
    <recommendedName>
        <fullName evidence="7">MADS-box domain-containing protein</fullName>
    </recommendedName>
</protein>
<proteinExistence type="predicted"/>
<dbReference type="RefSeq" id="XP_026620011.1">
    <property type="nucleotide sequence ID" value="XM_026768342.1"/>
</dbReference>
<dbReference type="AlphaFoldDB" id="A0A3F3PJ80"/>
<evidence type="ECO:0000313" key="9">
    <source>
        <dbReference type="Proteomes" id="UP000253729"/>
    </source>
</evidence>
<feature type="region of interest" description="Disordered" evidence="6">
    <location>
        <begin position="52"/>
        <end position="72"/>
    </location>
</feature>
<dbReference type="Proteomes" id="UP000253729">
    <property type="component" value="Unassembled WGS sequence"/>
</dbReference>
<gene>
    <name evidence="8" type="ORF">BDQ94DRAFT_154720</name>
</gene>
<dbReference type="GO" id="GO:0003677">
    <property type="term" value="F:DNA binding"/>
    <property type="evidence" value="ECO:0007669"/>
    <property type="project" value="UniProtKB-KW"/>
</dbReference>
<name>A0A3F3PJ80_9EURO</name>
<evidence type="ECO:0000256" key="1">
    <source>
        <dbReference type="ARBA" id="ARBA00004123"/>
    </source>
</evidence>
<feature type="non-terminal residue" evidence="8">
    <location>
        <position position="72"/>
    </location>
</feature>
<keyword evidence="2" id="KW-0805">Transcription regulation</keyword>
<keyword evidence="3" id="KW-0238">DNA-binding</keyword>
<evidence type="ECO:0000259" key="7">
    <source>
        <dbReference type="PROSITE" id="PS50066"/>
    </source>
</evidence>
<evidence type="ECO:0000256" key="4">
    <source>
        <dbReference type="ARBA" id="ARBA00023163"/>
    </source>
</evidence>
<dbReference type="SUPFAM" id="SSF55455">
    <property type="entry name" value="SRF-like"/>
    <property type="match status" value="1"/>
</dbReference>
<dbReference type="STRING" id="1341132.A0A3F3PJ80"/>
<organism evidence="8 9">
    <name type="scientific">Aspergillus welwitschiae</name>
    <dbReference type="NCBI Taxonomy" id="1341132"/>
    <lineage>
        <taxon>Eukaryota</taxon>
        <taxon>Fungi</taxon>
        <taxon>Dikarya</taxon>
        <taxon>Ascomycota</taxon>
        <taxon>Pezizomycotina</taxon>
        <taxon>Eurotiomycetes</taxon>
        <taxon>Eurotiomycetidae</taxon>
        <taxon>Eurotiales</taxon>
        <taxon>Aspergillaceae</taxon>
        <taxon>Aspergillus</taxon>
        <taxon>Aspergillus subgen. Circumdati</taxon>
    </lineage>
</organism>
<dbReference type="GeneID" id="38136698"/>
<accession>A0A3F3PJ80</accession>
<dbReference type="GO" id="GO:0046983">
    <property type="term" value="F:protein dimerization activity"/>
    <property type="evidence" value="ECO:0007669"/>
    <property type="project" value="InterPro"/>
</dbReference>
<comment type="subcellular location">
    <subcellularLocation>
        <location evidence="1">Nucleus</location>
    </subcellularLocation>
</comment>
<sequence length="72" mass="8203">MGGPDPGKSDRDKFWKRKQTLINKAYEMVELCHANVYLIIEHPRGTTIFNSVDNNSWPPPVGSSQDQYTLPL</sequence>